<dbReference type="OrthoDB" id="7464126at2759"/>
<evidence type="ECO:0000256" key="4">
    <source>
        <dbReference type="SAM" id="MobiDB-lite"/>
    </source>
</evidence>
<dbReference type="PRINTS" id="PR01415">
    <property type="entry name" value="ANKYRIN"/>
</dbReference>
<feature type="repeat" description="ANK" evidence="3">
    <location>
        <begin position="1058"/>
        <end position="1090"/>
    </location>
</feature>
<feature type="repeat" description="ANK" evidence="3">
    <location>
        <begin position="1191"/>
        <end position="1213"/>
    </location>
</feature>
<dbReference type="Pfam" id="PF13637">
    <property type="entry name" value="Ank_4"/>
    <property type="match status" value="2"/>
</dbReference>
<feature type="repeat" description="ANK" evidence="3">
    <location>
        <begin position="1292"/>
        <end position="1314"/>
    </location>
</feature>
<dbReference type="eggNOG" id="KOG4177">
    <property type="taxonomic scope" value="Eukaryota"/>
</dbReference>
<reference evidence="7 8" key="1">
    <citation type="journal article" date="2013" name="PLoS Genet.">
        <title>The genome and development-dependent transcriptomes of Pyronema confluens: a window into fungal evolution.</title>
        <authorList>
            <person name="Traeger S."/>
            <person name="Altegoer F."/>
            <person name="Freitag M."/>
            <person name="Gabaldon T."/>
            <person name="Kempken F."/>
            <person name="Kumar A."/>
            <person name="Marcet-Houben M."/>
            <person name="Poggeler S."/>
            <person name="Stajich J.E."/>
            <person name="Nowrousian M."/>
        </authorList>
    </citation>
    <scope>NUCLEOTIDE SEQUENCE [LARGE SCALE GENOMIC DNA]</scope>
    <source>
        <strain evidence="8">CBS 100304</strain>
        <tissue evidence="7">Vegetative mycelium</tissue>
    </source>
</reference>
<feature type="transmembrane region" description="Helical" evidence="5">
    <location>
        <begin position="256"/>
        <end position="276"/>
    </location>
</feature>
<proteinExistence type="predicted"/>
<dbReference type="EMBL" id="HF935972">
    <property type="protein sequence ID" value="CCX14388.1"/>
    <property type="molecule type" value="Genomic_DNA"/>
</dbReference>
<name>U4LM09_PYROM</name>
<dbReference type="PROSITE" id="PS50297">
    <property type="entry name" value="ANK_REP_REGION"/>
    <property type="match status" value="8"/>
</dbReference>
<feature type="compositionally biased region" description="Acidic residues" evidence="4">
    <location>
        <begin position="487"/>
        <end position="503"/>
    </location>
</feature>
<accession>U4LM09</accession>
<feature type="repeat" description="ANK" evidence="3">
    <location>
        <begin position="1259"/>
        <end position="1291"/>
    </location>
</feature>
<keyword evidence="5" id="KW-0812">Transmembrane</keyword>
<evidence type="ECO:0000313" key="7">
    <source>
        <dbReference type="EMBL" id="CCX14388.1"/>
    </source>
</evidence>
<dbReference type="InterPro" id="IPR036770">
    <property type="entry name" value="Ankyrin_rpt-contain_sf"/>
</dbReference>
<evidence type="ECO:0000313" key="8">
    <source>
        <dbReference type="Proteomes" id="UP000018144"/>
    </source>
</evidence>
<dbReference type="SMART" id="SM00248">
    <property type="entry name" value="ANK"/>
    <property type="match status" value="18"/>
</dbReference>
<feature type="chain" id="PRO_5004651717" evidence="6">
    <location>
        <begin position="17"/>
        <end position="1638"/>
    </location>
</feature>
<dbReference type="PANTHER" id="PTHR24198:SF165">
    <property type="entry name" value="ANKYRIN REPEAT-CONTAINING PROTEIN-RELATED"/>
    <property type="match status" value="1"/>
</dbReference>
<feature type="transmembrane region" description="Helical" evidence="5">
    <location>
        <begin position="62"/>
        <end position="83"/>
    </location>
</feature>
<keyword evidence="2 3" id="KW-0040">ANK repeat</keyword>
<sequence>MMCLWVLVTLFTVINASLVVAGDDGDEFSNNLFSDLSPLLALFGEQFAKQFMSQSMTWMDNLIFALAPLGIITALVGAIRVGGPTWLKALIGRARENRGEAEVELMSSTSDEVSELWNGQAVVRTMGKPEIMQIVYLKDKRDLPTFGIYLVEELEHWGNDFNDQELSRRYTAVHSDGPPTFSDVEHDPHHLSNKTLSELKKYAPNISLNLSPSRSPWEAYFWAICGIIVQSAVLVVAGFATYWWTLPKGGSPVMPYAYPLTALGTILLVIGMYVCASVVEKGTKEKTWVSRKSDSGTELNDIQLLWLQKKNVVSDQCFESYAIIAPGFRKSILTSHPADSTGRGGTLSGESTTESQFLQLYESFTVLGTAITLAGFIFQFIGLRGMHWSASIAQLIATIIMTIIRAVMRRGLTIRPYDKSILHEYELDWLAVQISDPDAFWTQFTDKDGHSLDKEPHHNHSIEFCQGAVICSDEDSSTSQYSKDPLPEEFEVPSDSETDDGSTDIEKKPRVKVTKHKSHRINKVVQIRQRLGLLSKWTGPASERAISVAIAIESVMKILFPSAVKHTFTWSLGGIFKDITLTIRARQKGQWEVDTTALEAVLSLWMFHVLKKQEENASSSEKAGFKSTKRHRDWLRQGSHALRKPSIRLLCPDSKLARQNMEWWVGAAEAQVQTARFCDEQQPRKPVITFDRHHVVGYTIGTAEPLPRIPCQTETLKFEMLDTGILAEQDSIHDSLVDSLDSAPEIPSQKLLAIVSDSPLDLLLAQHIFTLFMWAICRQKEAPVAIKDDTTISHRNPDPALWNTFRLENTTLKKITQGIQQAGLGNADEAYTYIVPPLGSYKLLPEAMAVLDLARRQITFHESVSQFQHTTDVLEWLFQSCKAFRPTSPVVVKATALLIDNIRVITCTIDLWKKQQHTEVEQLVELQDRVVAQLKTADPTVVLSISKIFRKEQLEGWTAHLWQRFITNTKELEDDKLTMPQDSFLVQHEIHSSLFEHVQKTSYQGSYPRFRLSRSSRMAINAIDILERTALHYSILEMAETANSLLENGADPNAKNSIGWTPLHYAIWMRNGQIAELLLRHRADVNCQGTDGMSPLHLAAKRGSEEMTTILIEAGAKISISDGVGRMPLHWAAMAGNKAVVTRLIKAGAPLRAREDGGRTAFHLAAMMGAIEGVNALVEANQGILNEKDEEGASALHLAAGAGHIAVVDFLVKQKSIKLNARDNLHRTALAYAVQAGQSGAVKLLLEKPDTDAATKDSTGQTPLCLAATKGDEEVVRLLLERGVDVNSRGVNGHTPLSYASQAGHEGVVKLLLEWKDVDVNTKDEKDNRTPLRWAVENCREAVVKLLLEREDIDVNSKDNFFGQTSLSYAAQAGQQGIVALLLQRRDIDVDSNSTFGETPFSLAVQYKHEAVAKKLLQIPGINVNQKDKVYFRTPLSYAAEEGHVDMVKLLLERPDIEIDAKTPALETPFFLAVKCGHEAVARLLLQSPGVDVNARDKAGQTPIVMACARGMKGIVRLLLKQPSKCDANTKDDTGSTPLAWAARMGEDKIVRVLLEYPGIEINAQDDGGRTPVWWASKYGHSAVVRVLLRRTNTDVSIRDKDGHTPLWWARKEKHETVIDLLQKHPLHARSTVHAKSW</sequence>
<feature type="repeat" description="ANK" evidence="3">
    <location>
        <begin position="1124"/>
        <end position="1156"/>
    </location>
</feature>
<evidence type="ECO:0000256" key="3">
    <source>
        <dbReference type="PROSITE-ProRule" id="PRU00023"/>
    </source>
</evidence>
<gene>
    <name evidence="7" type="ORF">PCON_13981</name>
</gene>
<feature type="repeat" description="ANK" evidence="3">
    <location>
        <begin position="1091"/>
        <end position="1123"/>
    </location>
</feature>
<evidence type="ECO:0000256" key="2">
    <source>
        <dbReference type="ARBA" id="ARBA00023043"/>
    </source>
</evidence>
<keyword evidence="6" id="KW-0732">Signal</keyword>
<keyword evidence="5" id="KW-1133">Transmembrane helix</keyword>
<feature type="transmembrane region" description="Helical" evidence="5">
    <location>
        <begin position="219"/>
        <end position="244"/>
    </location>
</feature>
<dbReference type="OMA" id="GMFLCAW"/>
<dbReference type="Gene3D" id="1.25.40.20">
    <property type="entry name" value="Ankyrin repeat-containing domain"/>
    <property type="match status" value="4"/>
</dbReference>
<evidence type="ECO:0000256" key="1">
    <source>
        <dbReference type="ARBA" id="ARBA00022737"/>
    </source>
</evidence>
<evidence type="ECO:0000256" key="6">
    <source>
        <dbReference type="SAM" id="SignalP"/>
    </source>
</evidence>
<feature type="signal peptide" evidence="6">
    <location>
        <begin position="1"/>
        <end position="16"/>
    </location>
</feature>
<keyword evidence="1" id="KW-0677">Repeat</keyword>
<protein>
    <submittedName>
        <fullName evidence="7">Similar to Ankyrin-1 acc. no. P16157</fullName>
    </submittedName>
</protein>
<evidence type="ECO:0000256" key="5">
    <source>
        <dbReference type="SAM" id="Phobius"/>
    </source>
</evidence>
<organism evidence="7 8">
    <name type="scientific">Pyronema omphalodes (strain CBS 100304)</name>
    <name type="common">Pyronema confluens</name>
    <dbReference type="NCBI Taxonomy" id="1076935"/>
    <lineage>
        <taxon>Eukaryota</taxon>
        <taxon>Fungi</taxon>
        <taxon>Dikarya</taxon>
        <taxon>Ascomycota</taxon>
        <taxon>Pezizomycotina</taxon>
        <taxon>Pezizomycetes</taxon>
        <taxon>Pezizales</taxon>
        <taxon>Pyronemataceae</taxon>
        <taxon>Pyronema</taxon>
    </lineage>
</organism>
<dbReference type="PROSITE" id="PS50088">
    <property type="entry name" value="ANK_REPEAT"/>
    <property type="match status" value="8"/>
</dbReference>
<feature type="repeat" description="ANK" evidence="3">
    <location>
        <begin position="1534"/>
        <end position="1567"/>
    </location>
</feature>
<dbReference type="InterPro" id="IPR002110">
    <property type="entry name" value="Ankyrin_rpt"/>
</dbReference>
<dbReference type="Pfam" id="PF00023">
    <property type="entry name" value="Ank"/>
    <property type="match status" value="2"/>
</dbReference>
<dbReference type="STRING" id="1076935.U4LM09"/>
<feature type="transmembrane region" description="Helical" evidence="5">
    <location>
        <begin position="364"/>
        <end position="382"/>
    </location>
</feature>
<dbReference type="PANTHER" id="PTHR24198">
    <property type="entry name" value="ANKYRIN REPEAT AND PROTEIN KINASE DOMAIN-CONTAINING PROTEIN"/>
    <property type="match status" value="1"/>
</dbReference>
<keyword evidence="8" id="KW-1185">Reference proteome</keyword>
<keyword evidence="5" id="KW-0472">Membrane</keyword>
<dbReference type="Proteomes" id="UP000018144">
    <property type="component" value="Unassembled WGS sequence"/>
</dbReference>
<feature type="repeat" description="ANK" evidence="3">
    <location>
        <begin position="1431"/>
        <end position="1454"/>
    </location>
</feature>
<dbReference type="SUPFAM" id="SSF48403">
    <property type="entry name" value="Ankyrin repeat"/>
    <property type="match status" value="2"/>
</dbReference>
<dbReference type="GO" id="GO:0005737">
    <property type="term" value="C:cytoplasm"/>
    <property type="evidence" value="ECO:0007669"/>
    <property type="project" value="TreeGrafter"/>
</dbReference>
<dbReference type="Pfam" id="PF12796">
    <property type="entry name" value="Ank_2"/>
    <property type="match status" value="4"/>
</dbReference>
<feature type="region of interest" description="Disordered" evidence="4">
    <location>
        <begin position="475"/>
        <end position="509"/>
    </location>
</feature>